<dbReference type="EMBL" id="SMAS01000010">
    <property type="protein sequence ID" value="TCT30144.1"/>
    <property type="molecule type" value="Genomic_DNA"/>
</dbReference>
<organism evidence="1 2">
    <name type="scientific">Providencia alcalifaciens</name>
    <dbReference type="NCBI Taxonomy" id="126385"/>
    <lineage>
        <taxon>Bacteria</taxon>
        <taxon>Pseudomonadati</taxon>
        <taxon>Pseudomonadota</taxon>
        <taxon>Gammaproteobacteria</taxon>
        <taxon>Enterobacterales</taxon>
        <taxon>Morganellaceae</taxon>
        <taxon>Providencia</taxon>
    </lineage>
</organism>
<protein>
    <submittedName>
        <fullName evidence="1">Uncharacterized protein</fullName>
    </submittedName>
</protein>
<reference evidence="1 2" key="1">
    <citation type="submission" date="2019-03" db="EMBL/GenBank/DDBJ databases">
        <title>Genomic analyses of the natural microbiome of Caenorhabditis elegans.</title>
        <authorList>
            <person name="Samuel B."/>
        </authorList>
    </citation>
    <scope>NUCLEOTIDE SEQUENCE [LARGE SCALE GENOMIC DNA]</scope>
    <source>
        <strain evidence="1 2">JUb102</strain>
    </source>
</reference>
<evidence type="ECO:0000313" key="2">
    <source>
        <dbReference type="Proteomes" id="UP000295055"/>
    </source>
</evidence>
<sequence length="81" mass="9123">MSTYCFFIKSDEVVALEMTETQTATELVNMGYQKQFEEIEANSKELALARFADIRGEELKSTYAFAGESTFSGLITSFLSR</sequence>
<dbReference type="Proteomes" id="UP000295055">
    <property type="component" value="Unassembled WGS sequence"/>
</dbReference>
<evidence type="ECO:0000313" key="1">
    <source>
        <dbReference type="EMBL" id="TCT30144.1"/>
    </source>
</evidence>
<dbReference type="RefSeq" id="WP_108479275.1">
    <property type="nucleotide sequence ID" value="NZ_JADSSX010000007.1"/>
</dbReference>
<name>A0A4R3NK64_9GAMM</name>
<accession>A0A4R3NK64</accession>
<proteinExistence type="predicted"/>
<dbReference type="AlphaFoldDB" id="A0A4R3NK64"/>
<gene>
    <name evidence="1" type="ORF">EC835_11015</name>
</gene>
<comment type="caution">
    <text evidence="1">The sequence shown here is derived from an EMBL/GenBank/DDBJ whole genome shotgun (WGS) entry which is preliminary data.</text>
</comment>
<dbReference type="OrthoDB" id="6493336at2"/>